<dbReference type="InterPro" id="IPR016186">
    <property type="entry name" value="C-type_lectin-like/link_sf"/>
</dbReference>
<proteinExistence type="predicted"/>
<dbReference type="InterPro" id="IPR016187">
    <property type="entry name" value="CTDL_fold"/>
</dbReference>
<dbReference type="Proteomes" id="UP000694389">
    <property type="component" value="Unassembled WGS sequence"/>
</dbReference>
<dbReference type="CDD" id="cd00037">
    <property type="entry name" value="CLECT"/>
    <property type="match status" value="1"/>
</dbReference>
<dbReference type="PROSITE" id="PS00615">
    <property type="entry name" value="C_TYPE_LECTIN_1"/>
    <property type="match status" value="1"/>
</dbReference>
<dbReference type="PANTHER" id="PTHR45784:SF3">
    <property type="entry name" value="C-TYPE LECTIN DOMAIN FAMILY 4 MEMBER K-LIKE-RELATED"/>
    <property type="match status" value="1"/>
</dbReference>
<name>A0A8C4GYH3_DICLA</name>
<dbReference type="Ensembl" id="ENSDLAT00005036687.2">
    <property type="protein sequence ID" value="ENSDLAP00005034382.2"/>
    <property type="gene ID" value="ENSDLAG00005015345.2"/>
</dbReference>
<evidence type="ECO:0000313" key="4">
    <source>
        <dbReference type="Proteomes" id="UP000694389"/>
    </source>
</evidence>
<organism evidence="3 4">
    <name type="scientific">Dicentrarchus labrax</name>
    <name type="common">European seabass</name>
    <name type="synonym">Morone labrax</name>
    <dbReference type="NCBI Taxonomy" id="13489"/>
    <lineage>
        <taxon>Eukaryota</taxon>
        <taxon>Metazoa</taxon>
        <taxon>Chordata</taxon>
        <taxon>Craniata</taxon>
        <taxon>Vertebrata</taxon>
        <taxon>Euteleostomi</taxon>
        <taxon>Actinopterygii</taxon>
        <taxon>Neopterygii</taxon>
        <taxon>Teleostei</taxon>
        <taxon>Neoteleostei</taxon>
        <taxon>Acanthomorphata</taxon>
        <taxon>Eupercaria</taxon>
        <taxon>Moronidae</taxon>
        <taxon>Dicentrarchus</taxon>
    </lineage>
</organism>
<dbReference type="SUPFAM" id="SSF56436">
    <property type="entry name" value="C-type lectin-like"/>
    <property type="match status" value="3"/>
</dbReference>
<dbReference type="PANTHER" id="PTHR45784">
    <property type="entry name" value="C-TYPE LECTIN DOMAIN FAMILY 20 MEMBER A-RELATED"/>
    <property type="match status" value="1"/>
</dbReference>
<dbReference type="SMART" id="SM00034">
    <property type="entry name" value="CLECT"/>
    <property type="match status" value="2"/>
</dbReference>
<evidence type="ECO:0000259" key="2">
    <source>
        <dbReference type="PROSITE" id="PS50041"/>
    </source>
</evidence>
<evidence type="ECO:0000256" key="1">
    <source>
        <dbReference type="ARBA" id="ARBA00023157"/>
    </source>
</evidence>
<reference evidence="3" key="2">
    <citation type="submission" date="2025-09" db="UniProtKB">
        <authorList>
            <consortium name="Ensembl"/>
        </authorList>
    </citation>
    <scope>IDENTIFICATION</scope>
</reference>
<dbReference type="Gene3D" id="3.10.100.10">
    <property type="entry name" value="Mannose-Binding Protein A, subunit A"/>
    <property type="match status" value="3"/>
</dbReference>
<dbReference type="InterPro" id="IPR001304">
    <property type="entry name" value="C-type_lectin-like"/>
</dbReference>
<dbReference type="AlphaFoldDB" id="A0A8C4GYH3"/>
<dbReference type="PROSITE" id="PS50041">
    <property type="entry name" value="C_TYPE_LECTIN_2"/>
    <property type="match status" value="3"/>
</dbReference>
<sequence>LSESLVFGQCFFFTCHLYKYKFIQKNKTWDEAQKYCREKHTDLATVYDMTDMKRLRDSTEKQEAVWIGLRSNPETDNRTWHWSMPGVEFNDSETKWASHEPNDKLQPENCVRMDGFKWKDVRCNERNKFICYNGETILLKMLFWPEAQNYCRENHTDLVSGLNQLNDPDLKEQINSYDVWIGLFRDTWRWSDGSHFSFRNWDVEFVLIEENKTWEDALYYCRENYNDLASITNLKEQRWIQQKAKNASTPFVWLGLRYTCTLEFWFWVSDEVVGYKNWASGGSNDECDMSGGMERGGEHKWSSQPDNNTYNFICSAF</sequence>
<feature type="domain" description="C-type lectin" evidence="2">
    <location>
        <begin position="20"/>
        <end position="132"/>
    </location>
</feature>
<feature type="domain" description="C-type lectin" evidence="2">
    <location>
        <begin position="205"/>
        <end position="315"/>
    </location>
</feature>
<protein>
    <recommendedName>
        <fullName evidence="2">C-type lectin domain-containing protein</fullName>
    </recommendedName>
</protein>
<keyword evidence="4" id="KW-1185">Reference proteome</keyword>
<accession>A0A8C4GYH3</accession>
<feature type="domain" description="C-type lectin" evidence="2">
    <location>
        <begin position="131"/>
        <end position="201"/>
    </location>
</feature>
<reference evidence="3" key="1">
    <citation type="submission" date="2025-08" db="UniProtKB">
        <authorList>
            <consortium name="Ensembl"/>
        </authorList>
    </citation>
    <scope>IDENTIFICATION</scope>
</reference>
<dbReference type="InterPro" id="IPR018378">
    <property type="entry name" value="C-type_lectin_CS"/>
</dbReference>
<keyword evidence="1" id="KW-1015">Disulfide bond</keyword>
<dbReference type="GeneTree" id="ENSGT01100000263473"/>
<evidence type="ECO:0000313" key="3">
    <source>
        <dbReference type="Ensembl" id="ENSDLAP00005034382.2"/>
    </source>
</evidence>
<dbReference type="Pfam" id="PF00059">
    <property type="entry name" value="Lectin_C"/>
    <property type="match status" value="3"/>
</dbReference>